<dbReference type="OrthoDB" id="8593648at2"/>
<dbReference type="GO" id="GO:0016747">
    <property type="term" value="F:acyltransferase activity, transferring groups other than amino-acyl groups"/>
    <property type="evidence" value="ECO:0007669"/>
    <property type="project" value="InterPro"/>
</dbReference>
<proteinExistence type="predicted"/>
<dbReference type="Pfam" id="PF13508">
    <property type="entry name" value="Acetyltransf_7"/>
    <property type="match status" value="1"/>
</dbReference>
<feature type="domain" description="N-acetyltransferase" evidence="1">
    <location>
        <begin position="82"/>
        <end position="218"/>
    </location>
</feature>
<dbReference type="Gene3D" id="3.40.630.30">
    <property type="match status" value="1"/>
</dbReference>
<dbReference type="InterPro" id="IPR016181">
    <property type="entry name" value="Acyl_CoA_acyltransferase"/>
</dbReference>
<keyword evidence="3" id="KW-1185">Reference proteome</keyword>
<accession>A0A2T0S969</accession>
<dbReference type="InterPro" id="IPR000182">
    <property type="entry name" value="GNAT_dom"/>
</dbReference>
<name>A0A2T0S969_9ACTN</name>
<comment type="caution">
    <text evidence="2">The sequence shown here is derived from an EMBL/GenBank/DDBJ whole genome shotgun (WGS) entry which is preliminary data.</text>
</comment>
<gene>
    <name evidence="2" type="ORF">CLV70_105136</name>
</gene>
<dbReference type="InterPro" id="IPR051822">
    <property type="entry name" value="Glycosyl_Hydrolase_84"/>
</dbReference>
<evidence type="ECO:0000259" key="1">
    <source>
        <dbReference type="PROSITE" id="PS51186"/>
    </source>
</evidence>
<evidence type="ECO:0000313" key="2">
    <source>
        <dbReference type="EMBL" id="PRY29968.1"/>
    </source>
</evidence>
<sequence>MVTPVTPQCFPRLGRVQPVIRAYRPEDLDTVYDICVRTADAGGDARGLYSSDRLMGDIFAAPYVILEPEHAHVLDDGTGTAVGYVLGTADTARFARRYREEWLPATAGRYPVPADPPATAEDGMLALHYRPERMIVPELAGYPAHLHIDLLPEWQGKGWGRGLIAAFLAGLHAAGVPRVHLGMAERNSAARAFYDRLGFVELAVPDPGPVVYLGRETTPL</sequence>
<dbReference type="PANTHER" id="PTHR13170">
    <property type="entry name" value="O-GLCNACASE"/>
    <property type="match status" value="1"/>
</dbReference>
<evidence type="ECO:0000313" key="3">
    <source>
        <dbReference type="Proteomes" id="UP000239209"/>
    </source>
</evidence>
<dbReference type="Proteomes" id="UP000239209">
    <property type="component" value="Unassembled WGS sequence"/>
</dbReference>
<protein>
    <submittedName>
        <fullName evidence="2">Acetyltransferase (GNAT) family protein</fullName>
    </submittedName>
</protein>
<reference evidence="2 3" key="1">
    <citation type="submission" date="2018-03" db="EMBL/GenBank/DDBJ databases">
        <title>Genomic Encyclopedia of Archaeal and Bacterial Type Strains, Phase II (KMG-II): from individual species to whole genera.</title>
        <authorList>
            <person name="Goeker M."/>
        </authorList>
    </citation>
    <scope>NUCLEOTIDE SEQUENCE [LARGE SCALE GENOMIC DNA]</scope>
    <source>
        <strain evidence="2 3">DSM 45348</strain>
    </source>
</reference>
<dbReference type="PANTHER" id="PTHR13170:SF16">
    <property type="entry name" value="PROTEIN O-GLCNACASE"/>
    <property type="match status" value="1"/>
</dbReference>
<organism evidence="2 3">
    <name type="scientific">Pseudosporangium ferrugineum</name>
    <dbReference type="NCBI Taxonomy" id="439699"/>
    <lineage>
        <taxon>Bacteria</taxon>
        <taxon>Bacillati</taxon>
        <taxon>Actinomycetota</taxon>
        <taxon>Actinomycetes</taxon>
        <taxon>Micromonosporales</taxon>
        <taxon>Micromonosporaceae</taxon>
        <taxon>Pseudosporangium</taxon>
    </lineage>
</organism>
<dbReference type="AlphaFoldDB" id="A0A2T0S969"/>
<dbReference type="SUPFAM" id="SSF55729">
    <property type="entry name" value="Acyl-CoA N-acyltransferases (Nat)"/>
    <property type="match status" value="1"/>
</dbReference>
<keyword evidence="2" id="KW-0808">Transferase</keyword>
<dbReference type="PROSITE" id="PS51186">
    <property type="entry name" value="GNAT"/>
    <property type="match status" value="1"/>
</dbReference>
<dbReference type="EMBL" id="PVZG01000005">
    <property type="protein sequence ID" value="PRY29968.1"/>
    <property type="molecule type" value="Genomic_DNA"/>
</dbReference>
<dbReference type="CDD" id="cd04301">
    <property type="entry name" value="NAT_SF"/>
    <property type="match status" value="1"/>
</dbReference>